<dbReference type="EMBL" id="FMAG01000002">
    <property type="protein sequence ID" value="SCB23086.1"/>
    <property type="molecule type" value="Genomic_DNA"/>
</dbReference>
<accession>A0A1C3V5I8</accession>
<dbReference type="InterPro" id="IPR001763">
    <property type="entry name" value="Rhodanese-like_dom"/>
</dbReference>
<evidence type="ECO:0000313" key="2">
    <source>
        <dbReference type="EMBL" id="SCB23086.1"/>
    </source>
</evidence>
<evidence type="ECO:0000259" key="1">
    <source>
        <dbReference type="PROSITE" id="PS50206"/>
    </source>
</evidence>
<evidence type="ECO:0000313" key="3">
    <source>
        <dbReference type="Proteomes" id="UP000199101"/>
    </source>
</evidence>
<name>A0A1C3V5I8_9HYPH</name>
<dbReference type="AlphaFoldDB" id="A0A1C3V5I8"/>
<dbReference type="STRING" id="410764.GA0061103_3275"/>
<protein>
    <submittedName>
        <fullName evidence="2">Capsular polysaccharide export protein</fullName>
    </submittedName>
</protein>
<feature type="domain" description="Rhodanese" evidence="1">
    <location>
        <begin position="56"/>
        <end position="75"/>
    </location>
</feature>
<dbReference type="CDD" id="cd16441">
    <property type="entry name" value="beta_Kdo_transferase_KpsS"/>
    <property type="match status" value="1"/>
</dbReference>
<gene>
    <name evidence="2" type="ORF">GA0061103_3275</name>
</gene>
<dbReference type="GO" id="GO:0000271">
    <property type="term" value="P:polysaccharide biosynthetic process"/>
    <property type="evidence" value="ECO:0007669"/>
    <property type="project" value="InterPro"/>
</dbReference>
<dbReference type="RefSeq" id="WP_092710895.1">
    <property type="nucleotide sequence ID" value="NZ_FMAG01000002.1"/>
</dbReference>
<dbReference type="Pfam" id="PF05159">
    <property type="entry name" value="Capsule_synth"/>
    <property type="match status" value="1"/>
</dbReference>
<proteinExistence type="predicted"/>
<dbReference type="OrthoDB" id="9794206at2"/>
<sequence length="430" mass="47723">MPSGEGAAPARVFLFLQGPSSPLFIEIAGILEMAGSRCIRINLNAGDWICWRWRGASNYRGGFAGWRAHVRQRIEAENVTDLILHGEERPYHQVAIEEARRAGVTVNVVEMGYLRPDWVTLERDGLSSNSHFPAEPAHILKAASKLPEPDWKRRYSQTFLAEALYDLAYYLPIVFLQFLYPGYRRHGLYHPLMEYAGWLRKLPSSGRRAREAEGVIEGLIAGGKGFFVYPLQLQTDFQLRAHSPFHQQQDAIRLIVRSFAENAAPDAHLVLKLHPLDHGLVDWRAYVDRIGASCGLSPRIHLIDGGNLDRLIAASQGMVTVNSTAALSALQAEKPVKALGAAIYDIDGLSDQGSLDRFWREPSPPSPELCGAFFRLLAAAVQVRGNFCSGEGARAAAAQIAERLLSRTVNLPDAYIDPPPRRRPIKLPVP</sequence>
<dbReference type="Proteomes" id="UP000199101">
    <property type="component" value="Unassembled WGS sequence"/>
</dbReference>
<dbReference type="InterPro" id="IPR007833">
    <property type="entry name" value="Capsule_polysaccharide_synth"/>
</dbReference>
<dbReference type="GO" id="GO:0015774">
    <property type="term" value="P:polysaccharide transport"/>
    <property type="evidence" value="ECO:0007669"/>
    <property type="project" value="InterPro"/>
</dbReference>
<organism evidence="2 3">
    <name type="scientific">Rhizobium multihospitium</name>
    <dbReference type="NCBI Taxonomy" id="410764"/>
    <lineage>
        <taxon>Bacteria</taxon>
        <taxon>Pseudomonadati</taxon>
        <taxon>Pseudomonadota</taxon>
        <taxon>Alphaproteobacteria</taxon>
        <taxon>Hyphomicrobiales</taxon>
        <taxon>Rhizobiaceae</taxon>
        <taxon>Rhizobium/Agrobacterium group</taxon>
        <taxon>Rhizobium</taxon>
    </lineage>
</organism>
<keyword evidence="3" id="KW-1185">Reference proteome</keyword>
<dbReference type="PROSITE" id="PS50206">
    <property type="entry name" value="RHODANESE_3"/>
    <property type="match status" value="1"/>
</dbReference>
<reference evidence="3" key="1">
    <citation type="submission" date="2016-08" db="EMBL/GenBank/DDBJ databases">
        <authorList>
            <person name="Varghese N."/>
            <person name="Submissions Spin"/>
        </authorList>
    </citation>
    <scope>NUCLEOTIDE SEQUENCE [LARGE SCALE GENOMIC DNA]</scope>
    <source>
        <strain evidence="3">HAMBI 2975</strain>
    </source>
</reference>